<proteinExistence type="predicted"/>
<dbReference type="OrthoDB" id="1134798at2"/>
<sequence>MIISKQQTRLCLRLSIAVAILGILFKIMHWPYPGVLLLTGTLGIAIFYSLRFSQKHPKTLLDYSKLFLLIAFLFHYKFKVFHLAYGYIFTTIMQVAFVLLISAHIREVWFLDTDADTDEIDSPSVKSKPRQRALSYLLYSLAGIGIFMGYFFKILRWEFGFINGNVLLTIGLLAAAITVLLGASSKEPQ</sequence>
<keyword evidence="1" id="KW-0472">Membrane</keyword>
<organism evidence="3 4">
    <name type="scientific">Maribacter algarum</name>
    <name type="common">ex Zhang et al. 2020</name>
    <dbReference type="NCBI Taxonomy" id="2578118"/>
    <lineage>
        <taxon>Bacteria</taxon>
        <taxon>Pseudomonadati</taxon>
        <taxon>Bacteroidota</taxon>
        <taxon>Flavobacteriia</taxon>
        <taxon>Flavobacteriales</taxon>
        <taxon>Flavobacteriaceae</taxon>
        <taxon>Maribacter</taxon>
    </lineage>
</organism>
<evidence type="ECO:0000256" key="1">
    <source>
        <dbReference type="SAM" id="Phobius"/>
    </source>
</evidence>
<reference evidence="3 4" key="1">
    <citation type="submission" date="2019-05" db="EMBL/GenBank/DDBJ databases">
        <authorList>
            <person name="Zhang J.-Y."/>
            <person name="Feg X."/>
            <person name="Du Z.-J."/>
        </authorList>
    </citation>
    <scope>NUCLEOTIDE SEQUENCE [LARGE SCALE GENOMIC DNA]</scope>
    <source>
        <strain evidence="3 4">RZ26</strain>
    </source>
</reference>
<feature type="transmembrane region" description="Helical" evidence="1">
    <location>
        <begin position="84"/>
        <end position="103"/>
    </location>
</feature>
<dbReference type="EMBL" id="VATY01000001">
    <property type="protein sequence ID" value="TMM58355.1"/>
    <property type="molecule type" value="Genomic_DNA"/>
</dbReference>
<feature type="domain" description="Gliding motility protein GldL-like N-terminal" evidence="2">
    <location>
        <begin position="17"/>
        <end position="66"/>
    </location>
</feature>
<evidence type="ECO:0000313" key="3">
    <source>
        <dbReference type="EMBL" id="TMM58355.1"/>
    </source>
</evidence>
<evidence type="ECO:0000313" key="4">
    <source>
        <dbReference type="Proteomes" id="UP000310314"/>
    </source>
</evidence>
<protein>
    <recommendedName>
        <fullName evidence="2">Gliding motility protein GldL-like N-terminal domain-containing protein</fullName>
    </recommendedName>
</protein>
<dbReference type="RefSeq" id="WP_138656288.1">
    <property type="nucleotide sequence ID" value="NZ_VATY01000001.1"/>
</dbReference>
<accession>A0A5S3PTP8</accession>
<keyword evidence="1" id="KW-0812">Transmembrane</keyword>
<evidence type="ECO:0000259" key="2">
    <source>
        <dbReference type="Pfam" id="PF22827"/>
    </source>
</evidence>
<feature type="transmembrane region" description="Helical" evidence="1">
    <location>
        <begin position="35"/>
        <end position="53"/>
    </location>
</feature>
<name>A0A5S3PTP8_9FLAO</name>
<feature type="transmembrane region" description="Helical" evidence="1">
    <location>
        <begin position="161"/>
        <end position="183"/>
    </location>
</feature>
<dbReference type="InterPro" id="IPR055087">
    <property type="entry name" value="GldL-like_N"/>
</dbReference>
<feature type="transmembrane region" description="Helical" evidence="1">
    <location>
        <begin position="136"/>
        <end position="155"/>
    </location>
</feature>
<comment type="caution">
    <text evidence="3">The sequence shown here is derived from an EMBL/GenBank/DDBJ whole genome shotgun (WGS) entry which is preliminary data.</text>
</comment>
<keyword evidence="1" id="KW-1133">Transmembrane helix</keyword>
<feature type="transmembrane region" description="Helical" evidence="1">
    <location>
        <begin position="12"/>
        <end position="29"/>
    </location>
</feature>
<keyword evidence="4" id="KW-1185">Reference proteome</keyword>
<dbReference type="Proteomes" id="UP000310314">
    <property type="component" value="Unassembled WGS sequence"/>
</dbReference>
<dbReference type="Pfam" id="PF22827">
    <property type="entry name" value="GldL_N"/>
    <property type="match status" value="1"/>
</dbReference>
<dbReference type="AlphaFoldDB" id="A0A5S3PTP8"/>
<gene>
    <name evidence="3" type="ORF">FEE95_02690</name>
</gene>